<evidence type="ECO:0000313" key="2">
    <source>
        <dbReference type="Proteomes" id="UP000019402"/>
    </source>
</evidence>
<sequence length="831" mass="96639">MSNIQQALYKQFENHRIVFWYDEKEDMTEQFNAMALEGIEKVQVKGNEFEVKYLVVKQCPEKKFLLYFTGAKPLNEENWLLDIELAHQVFHTDQEAMFLQEIGLGYHLKELVAEHIEFFKAKKRRLKLKELLGNDDGHQEIRYKLLAVLFGTEHINLLTFIHAHASAFADGNEKFDKDLDCFNLSGFYWHEIALKYNYQNETPSLYDFLLEVFNNNFCLGTKSGLAKESRLLLSLWRDTIQYRESFSKLSAKIEVDIDVENKLNQASLEEVISDELFRLSDLKVIHELVSLISAEEISNDKVTKLIKQRENKFWFHEFNALYECLAEASTLIALIRKYADTEYESLSEGIVHYTKLLYKIDAVYRKFIWNYRKTNQNKILVELFEKIDKVYANDWLLQFTNNWQKIVDNLTSWPTEVSHSQQQFFDVHVKPFIKKKKRLFVIISDAFRYECGVELSRRLQSENRYESSIDYMVSSLPSYTQLGMASLLPHKKLALQEKSDVVLVDNMSSTGIQGRSKVLNTNSGVKATAVKAEDFMNMNSAKEGREFVKEYDLIYIYHNRIDKVGDDKTSEEKVFEAVEDEVQFLMDMMKKIANMNGSNMMVTSDHGFLYQHSELEESDFSVSKHKGEVWKENRRFVIGKALSGDASTKAFKGSELNIASDVDILFPKSINRLRVKGAGSRFIHGGISLQEIVVPLVKVIKRKKNTTSKVNIDIIKSTDRITTNILSVSFIQSDLVTEQVLPRSLRAAIYAEDGELLSDQFKYNFDIDEGSERMREVKYHFQISTKASGKYKNQRVKLILEEPVEGTSKWKEYKNYFYTLNISFTNDFDGF</sequence>
<dbReference type="OrthoDB" id="9769734at2"/>
<accession>W7Y8S8</accession>
<reference evidence="1 2" key="1">
    <citation type="journal article" date="2014" name="Genome Announc.">
        <title>Draft Genome Sequence of Cytophaga fermentans JCM 21142T, a Facultative Anaerobe Isolated from Marine Mud.</title>
        <authorList>
            <person name="Starns D."/>
            <person name="Oshima K."/>
            <person name="Suda W."/>
            <person name="Iino T."/>
            <person name="Yuki M."/>
            <person name="Inoue J."/>
            <person name="Kitamura K."/>
            <person name="Iida T."/>
            <person name="Darby A."/>
            <person name="Hattori M."/>
            <person name="Ohkuma M."/>
        </authorList>
    </citation>
    <scope>NUCLEOTIDE SEQUENCE [LARGE SCALE GENOMIC DNA]</scope>
    <source>
        <strain evidence="1 2">JCM 21142</strain>
    </source>
</reference>
<dbReference type="Proteomes" id="UP000019402">
    <property type="component" value="Unassembled WGS sequence"/>
</dbReference>
<dbReference type="InterPro" id="IPR017850">
    <property type="entry name" value="Alkaline_phosphatase_core_sf"/>
</dbReference>
<proteinExistence type="predicted"/>
<dbReference type="RefSeq" id="WP_027470982.1">
    <property type="nucleotide sequence ID" value="NZ_BAMD01000051.1"/>
</dbReference>
<name>W7Y8S8_9BACT</name>
<dbReference type="EMBL" id="BAMD01000051">
    <property type="protein sequence ID" value="GAF04647.1"/>
    <property type="molecule type" value="Genomic_DNA"/>
</dbReference>
<organism evidence="1 2">
    <name type="scientific">Saccharicrinis fermentans DSM 9555 = JCM 21142</name>
    <dbReference type="NCBI Taxonomy" id="869213"/>
    <lineage>
        <taxon>Bacteria</taxon>
        <taxon>Pseudomonadati</taxon>
        <taxon>Bacteroidota</taxon>
        <taxon>Bacteroidia</taxon>
        <taxon>Marinilabiliales</taxon>
        <taxon>Marinilabiliaceae</taxon>
        <taxon>Saccharicrinis</taxon>
    </lineage>
</organism>
<protein>
    <submittedName>
        <fullName evidence="1">Uncharacterized protein</fullName>
    </submittedName>
</protein>
<evidence type="ECO:0000313" key="1">
    <source>
        <dbReference type="EMBL" id="GAF04647.1"/>
    </source>
</evidence>
<dbReference type="NCBIfam" id="TIGR02687">
    <property type="entry name" value="BREX-1 system phosphatase PglZ type A"/>
    <property type="match status" value="1"/>
</dbReference>
<dbReference type="InterPro" id="IPR014060">
    <property type="entry name" value="PglZ"/>
</dbReference>
<dbReference type="Pfam" id="PF08665">
    <property type="entry name" value="PglZ"/>
    <property type="match status" value="1"/>
</dbReference>
<comment type="caution">
    <text evidence="1">The sequence shown here is derived from an EMBL/GenBank/DDBJ whole genome shotgun (WGS) entry which is preliminary data.</text>
</comment>
<gene>
    <name evidence="1" type="ORF">JCM21142_93359</name>
</gene>
<dbReference type="SUPFAM" id="SSF53649">
    <property type="entry name" value="Alkaline phosphatase-like"/>
    <property type="match status" value="1"/>
</dbReference>
<dbReference type="eggNOG" id="COG1564">
    <property type="taxonomic scope" value="Bacteria"/>
</dbReference>
<keyword evidence="2" id="KW-1185">Reference proteome</keyword>
<dbReference type="STRING" id="869213.GCA_000517085_01068"/>
<dbReference type="AlphaFoldDB" id="W7Y8S8"/>